<feature type="compositionally biased region" description="Basic and acidic residues" evidence="5">
    <location>
        <begin position="1"/>
        <end position="15"/>
    </location>
</feature>
<organism evidence="7 8">
    <name type="scientific">Streptomyces termitum</name>
    <dbReference type="NCBI Taxonomy" id="67368"/>
    <lineage>
        <taxon>Bacteria</taxon>
        <taxon>Bacillati</taxon>
        <taxon>Actinomycetota</taxon>
        <taxon>Actinomycetes</taxon>
        <taxon>Kitasatosporales</taxon>
        <taxon>Streptomycetaceae</taxon>
        <taxon>Streptomyces</taxon>
    </lineage>
</organism>
<comment type="caution">
    <text evidence="7">The sequence shown here is derived from an EMBL/GenBank/DDBJ whole genome shotgun (WGS) entry which is preliminary data.</text>
</comment>
<feature type="region of interest" description="Disordered" evidence="5">
    <location>
        <begin position="1"/>
        <end position="20"/>
    </location>
</feature>
<dbReference type="PANTHER" id="PTHR30055">
    <property type="entry name" value="HTH-TYPE TRANSCRIPTIONAL REGULATOR RUTR"/>
    <property type="match status" value="1"/>
</dbReference>
<dbReference type="EMBL" id="BMUL01000001">
    <property type="protein sequence ID" value="GHA63191.1"/>
    <property type="molecule type" value="Genomic_DNA"/>
</dbReference>
<keyword evidence="8" id="KW-1185">Reference proteome</keyword>
<dbReference type="GO" id="GO:0000976">
    <property type="term" value="F:transcription cis-regulatory region binding"/>
    <property type="evidence" value="ECO:0007669"/>
    <property type="project" value="TreeGrafter"/>
</dbReference>
<dbReference type="SUPFAM" id="SSF46689">
    <property type="entry name" value="Homeodomain-like"/>
    <property type="match status" value="1"/>
</dbReference>
<name>A0A918SP12_9ACTN</name>
<feature type="DNA-binding region" description="H-T-H motif" evidence="4">
    <location>
        <begin position="64"/>
        <end position="83"/>
    </location>
</feature>
<evidence type="ECO:0000313" key="7">
    <source>
        <dbReference type="EMBL" id="GHA63191.1"/>
    </source>
</evidence>
<gene>
    <name evidence="7" type="ORF">GCM10010305_00590</name>
</gene>
<reference evidence="7" key="1">
    <citation type="journal article" date="2014" name="Int. J. Syst. Evol. Microbiol.">
        <title>Complete genome sequence of Corynebacterium casei LMG S-19264T (=DSM 44701T), isolated from a smear-ripened cheese.</title>
        <authorList>
            <consortium name="US DOE Joint Genome Institute (JGI-PGF)"/>
            <person name="Walter F."/>
            <person name="Albersmeier A."/>
            <person name="Kalinowski J."/>
            <person name="Ruckert C."/>
        </authorList>
    </citation>
    <scope>NUCLEOTIDE SEQUENCE</scope>
    <source>
        <strain evidence="7">JCM 4518</strain>
    </source>
</reference>
<dbReference type="RefSeq" id="WP_189974198.1">
    <property type="nucleotide sequence ID" value="NZ_BMUL01000001.1"/>
</dbReference>
<dbReference type="GO" id="GO:0045892">
    <property type="term" value="P:negative regulation of DNA-templated transcription"/>
    <property type="evidence" value="ECO:0007669"/>
    <property type="project" value="InterPro"/>
</dbReference>
<dbReference type="SUPFAM" id="SSF48498">
    <property type="entry name" value="Tetracyclin repressor-like, C-terminal domain"/>
    <property type="match status" value="1"/>
</dbReference>
<dbReference type="PANTHER" id="PTHR30055:SF151">
    <property type="entry name" value="TRANSCRIPTIONAL REGULATORY PROTEIN"/>
    <property type="match status" value="1"/>
</dbReference>
<dbReference type="InterPro" id="IPR004111">
    <property type="entry name" value="Repressor_TetR_C"/>
</dbReference>
<evidence type="ECO:0000259" key="6">
    <source>
        <dbReference type="PROSITE" id="PS50977"/>
    </source>
</evidence>
<dbReference type="GO" id="GO:0003700">
    <property type="term" value="F:DNA-binding transcription factor activity"/>
    <property type="evidence" value="ECO:0007669"/>
    <property type="project" value="TreeGrafter"/>
</dbReference>
<dbReference type="AlphaFoldDB" id="A0A918SP12"/>
<protein>
    <submittedName>
        <fullName evidence="7">TetR family transcriptional regulator</fullName>
    </submittedName>
</protein>
<accession>A0A918SP12</accession>
<reference evidence="7" key="2">
    <citation type="submission" date="2020-09" db="EMBL/GenBank/DDBJ databases">
        <authorList>
            <person name="Sun Q."/>
            <person name="Ohkuma M."/>
        </authorList>
    </citation>
    <scope>NUCLEOTIDE SEQUENCE</scope>
    <source>
        <strain evidence="7">JCM 4518</strain>
    </source>
</reference>
<keyword evidence="2 4" id="KW-0238">DNA-binding</keyword>
<sequence>MTDHRAGGTPGREEDGGSFLPPAVEAAWGLRERPTKGPRPGLSLDRIVGAAVRLASEEGLGAVSMGRVAKELGASTMSLYRYVSAKSELYTLMQEAATGAPPPGLLDPGAGWRANLERWAGAMRGIYLREPWLLRVPVSGPPATPNAVAWWEQALLAMDGTGLDAGTRLSVTLLVAGFVKSEALMAAEVGEAIGVAGPEGAEEALRRYAQTLRRLAVPETYPRVAWVLDSGVLDEAGGPDDEFRFGLDRILDGVAVLVEGRDA</sequence>
<dbReference type="Proteomes" id="UP000644020">
    <property type="component" value="Unassembled WGS sequence"/>
</dbReference>
<evidence type="ECO:0000313" key="8">
    <source>
        <dbReference type="Proteomes" id="UP000644020"/>
    </source>
</evidence>
<dbReference type="Gene3D" id="1.10.357.10">
    <property type="entry name" value="Tetracycline Repressor, domain 2"/>
    <property type="match status" value="1"/>
</dbReference>
<feature type="domain" description="HTH tetR-type" evidence="6">
    <location>
        <begin position="41"/>
        <end position="101"/>
    </location>
</feature>
<evidence type="ECO:0000256" key="3">
    <source>
        <dbReference type="ARBA" id="ARBA00023163"/>
    </source>
</evidence>
<dbReference type="Pfam" id="PF02909">
    <property type="entry name" value="TetR_C_1"/>
    <property type="match status" value="1"/>
</dbReference>
<dbReference type="PROSITE" id="PS50977">
    <property type="entry name" value="HTH_TETR_2"/>
    <property type="match status" value="1"/>
</dbReference>
<keyword evidence="3" id="KW-0804">Transcription</keyword>
<dbReference type="Gene3D" id="1.10.10.60">
    <property type="entry name" value="Homeodomain-like"/>
    <property type="match status" value="1"/>
</dbReference>
<evidence type="ECO:0000256" key="5">
    <source>
        <dbReference type="SAM" id="MobiDB-lite"/>
    </source>
</evidence>
<evidence type="ECO:0000256" key="4">
    <source>
        <dbReference type="PROSITE-ProRule" id="PRU00335"/>
    </source>
</evidence>
<dbReference type="InterPro" id="IPR009057">
    <property type="entry name" value="Homeodomain-like_sf"/>
</dbReference>
<dbReference type="InterPro" id="IPR036271">
    <property type="entry name" value="Tet_transcr_reg_TetR-rel_C_sf"/>
</dbReference>
<proteinExistence type="predicted"/>
<evidence type="ECO:0000256" key="2">
    <source>
        <dbReference type="ARBA" id="ARBA00023125"/>
    </source>
</evidence>
<dbReference type="InterPro" id="IPR050109">
    <property type="entry name" value="HTH-type_TetR-like_transc_reg"/>
</dbReference>
<keyword evidence="1" id="KW-0805">Transcription regulation</keyword>
<dbReference type="InterPro" id="IPR001647">
    <property type="entry name" value="HTH_TetR"/>
</dbReference>
<dbReference type="Pfam" id="PF00440">
    <property type="entry name" value="TetR_N"/>
    <property type="match status" value="1"/>
</dbReference>
<evidence type="ECO:0000256" key="1">
    <source>
        <dbReference type="ARBA" id="ARBA00023015"/>
    </source>
</evidence>
<dbReference type="PRINTS" id="PR00455">
    <property type="entry name" value="HTHTETR"/>
</dbReference>